<dbReference type="PROSITE" id="PS00198">
    <property type="entry name" value="4FE4S_FER_1"/>
    <property type="match status" value="1"/>
</dbReference>
<dbReference type="InterPro" id="IPR019554">
    <property type="entry name" value="Soluble_ligand-bd"/>
</dbReference>
<dbReference type="AlphaFoldDB" id="A0A9D1F787"/>
<comment type="caution">
    <text evidence="6">The sequence shown here is derived from an EMBL/GenBank/DDBJ whole genome shotgun (WGS) entry which is preliminary data.</text>
</comment>
<evidence type="ECO:0000256" key="4">
    <source>
        <dbReference type="SAM" id="Phobius"/>
    </source>
</evidence>
<keyword evidence="3" id="KW-0411">Iron-sulfur</keyword>
<reference evidence="6" key="2">
    <citation type="journal article" date="2021" name="PeerJ">
        <title>Extensive microbial diversity within the chicken gut microbiome revealed by metagenomics and culture.</title>
        <authorList>
            <person name="Gilroy R."/>
            <person name="Ravi A."/>
            <person name="Getino M."/>
            <person name="Pursley I."/>
            <person name="Horton D.L."/>
            <person name="Alikhan N.F."/>
            <person name="Baker D."/>
            <person name="Gharbi K."/>
            <person name="Hall N."/>
            <person name="Watson M."/>
            <person name="Adriaenssens E.M."/>
            <person name="Foster-Nyarko E."/>
            <person name="Jarju S."/>
            <person name="Secka A."/>
            <person name="Antonio M."/>
            <person name="Oren A."/>
            <person name="Chaudhuri R.R."/>
            <person name="La Ragione R."/>
            <person name="Hildebrand F."/>
            <person name="Pallen M.J."/>
        </authorList>
    </citation>
    <scope>NUCLEOTIDE SEQUENCE</scope>
    <source>
        <strain evidence="6">CHK178-757</strain>
    </source>
</reference>
<gene>
    <name evidence="6" type="ORF">IAB46_14710</name>
</gene>
<feature type="domain" description="4Fe-4S ferredoxin-type" evidence="5">
    <location>
        <begin position="345"/>
        <end position="375"/>
    </location>
</feature>
<dbReference type="PANTHER" id="PTHR43034">
    <property type="entry name" value="ION-TRANSLOCATING OXIDOREDUCTASE COMPLEX SUBUNIT C"/>
    <property type="match status" value="1"/>
</dbReference>
<evidence type="ECO:0000256" key="1">
    <source>
        <dbReference type="ARBA" id="ARBA00022723"/>
    </source>
</evidence>
<dbReference type="SUPFAM" id="SSF54862">
    <property type="entry name" value="4Fe-4S ferredoxins"/>
    <property type="match status" value="1"/>
</dbReference>
<dbReference type="GO" id="GO:0051539">
    <property type="term" value="F:4 iron, 4 sulfur cluster binding"/>
    <property type="evidence" value="ECO:0007669"/>
    <property type="project" value="InterPro"/>
</dbReference>
<dbReference type="Pfam" id="PF13375">
    <property type="entry name" value="RnfC_N"/>
    <property type="match status" value="1"/>
</dbReference>
<dbReference type="InterPro" id="IPR017896">
    <property type="entry name" value="4Fe4S_Fe-S-bd"/>
</dbReference>
<dbReference type="PANTHER" id="PTHR43034:SF2">
    <property type="entry name" value="ION-TRANSLOCATING OXIDOREDUCTASE COMPLEX SUBUNIT C"/>
    <property type="match status" value="1"/>
</dbReference>
<proteinExistence type="predicted"/>
<dbReference type="GO" id="GO:0046872">
    <property type="term" value="F:metal ion binding"/>
    <property type="evidence" value="ECO:0007669"/>
    <property type="project" value="UniProtKB-KW"/>
</dbReference>
<feature type="domain" description="4Fe-4S ferredoxin-type" evidence="5">
    <location>
        <begin position="382"/>
        <end position="411"/>
    </location>
</feature>
<dbReference type="Proteomes" id="UP000823927">
    <property type="component" value="Unassembled WGS sequence"/>
</dbReference>
<organism evidence="6 7">
    <name type="scientific">Candidatus Scybalocola faecigallinarum</name>
    <dbReference type="NCBI Taxonomy" id="2840941"/>
    <lineage>
        <taxon>Bacteria</taxon>
        <taxon>Bacillati</taxon>
        <taxon>Bacillota</taxon>
        <taxon>Clostridia</taxon>
        <taxon>Lachnospirales</taxon>
        <taxon>Lachnospiraceae</taxon>
        <taxon>Lachnospiraceae incertae sedis</taxon>
        <taxon>Candidatus Scybalocola (ex Gilroy et al. 2021)</taxon>
    </lineage>
</organism>
<feature type="transmembrane region" description="Helical" evidence="4">
    <location>
        <begin position="694"/>
        <end position="724"/>
    </location>
</feature>
<keyword evidence="4" id="KW-0472">Membrane</keyword>
<keyword evidence="4" id="KW-0812">Transmembrane</keyword>
<protein>
    <submittedName>
        <fullName evidence="6">SLBB domain-containing protein</fullName>
    </submittedName>
</protein>
<keyword evidence="4" id="KW-1133">Transmembrane helix</keyword>
<keyword evidence="2" id="KW-0408">Iron</keyword>
<dbReference type="GO" id="GO:0009055">
    <property type="term" value="F:electron transfer activity"/>
    <property type="evidence" value="ECO:0007669"/>
    <property type="project" value="InterPro"/>
</dbReference>
<feature type="transmembrane region" description="Helical" evidence="4">
    <location>
        <begin position="497"/>
        <end position="515"/>
    </location>
</feature>
<sequence length="736" mass="80050">MYVHDMDSCFSSLTEAQTQLFNSELESFVPAEVCISLKQGTGPAAVPVVDVGERVACGQLIGKSMAPTSLPVYASISGQVTAITEKRMSVSEMVSHIVIRREGDKSAWVREAGNVKDMAAWLKAVGIAGVTEKEAPLFVKAMEAGTGERLKLAAFDREPQVFCDYRLIMECPGKILFGAKVMAELLGIVCMDIYVCHDEIRYVLEKTWHNYKKALSSLEKICFFKVKSDAYHKSCIPARDGMWLSASQLCAVYDGFYDGRPMTGRGMTICGAVKTPKNVWVPNGTHVRDLLEFCGGIAGEKAYVSEEMAEKNYLNIIEGGPMGGHCVDISCAHVSLTSGSLHVLPRILYREQPCIRCHSCCQVCPARLKPYFIEKVLDASGGPVHVTGASSCVGCGWCSYVCPSFRRLKEKIHAAGKISAREGDLERNSEEVKRPVSLRKRKWKKKICTSGKKSGNGPVEAGAYIDLDWELAGQMEPLVEYSQGGPYIHKDISIGKLYNRLCLILGFMLMVYTFVSGPRVLFKAAAAGVCFAALDGFYFLISCHIKGKMGMLPGEENGWRIPAVSGMASALALAFVPSWRWAILAGAVSWVWKQWLKGNFILAGVTVSLCAAAFISPVFQTGEFSLALTWLGVWLYMGAIAMIDVRPFPAFFLGLETVFVILEGTFIFNPMVFMGGVLFANDYGNGGKGTGLQGFLAVLSGILGGILSIFLPGGAGICLGLFIVNIMACNLNTHTI</sequence>
<feature type="transmembrane region" description="Helical" evidence="4">
    <location>
        <begin position="520"/>
        <end position="541"/>
    </location>
</feature>
<keyword evidence="1" id="KW-0479">Metal-binding</keyword>
<feature type="transmembrane region" description="Helical" evidence="4">
    <location>
        <begin position="650"/>
        <end position="674"/>
    </location>
</feature>
<evidence type="ECO:0000256" key="2">
    <source>
        <dbReference type="ARBA" id="ARBA00023004"/>
    </source>
</evidence>
<evidence type="ECO:0000256" key="3">
    <source>
        <dbReference type="ARBA" id="ARBA00023014"/>
    </source>
</evidence>
<dbReference type="InterPro" id="IPR017900">
    <property type="entry name" value="4Fe4S_Fe_S_CS"/>
</dbReference>
<dbReference type="Gene3D" id="3.30.70.20">
    <property type="match status" value="1"/>
</dbReference>
<evidence type="ECO:0000313" key="6">
    <source>
        <dbReference type="EMBL" id="HIS48770.1"/>
    </source>
</evidence>
<dbReference type="Pfam" id="PF10531">
    <property type="entry name" value="SLBB"/>
    <property type="match status" value="1"/>
</dbReference>
<evidence type="ECO:0000313" key="7">
    <source>
        <dbReference type="Proteomes" id="UP000823927"/>
    </source>
</evidence>
<dbReference type="PROSITE" id="PS51379">
    <property type="entry name" value="4FE4S_FER_2"/>
    <property type="match status" value="2"/>
</dbReference>
<dbReference type="InterPro" id="IPR026902">
    <property type="entry name" value="RnfC_N"/>
</dbReference>
<name>A0A9D1F787_9FIRM</name>
<dbReference type="InterPro" id="IPR010208">
    <property type="entry name" value="Ion_transpt_RnfC/RsxC"/>
</dbReference>
<reference evidence="6" key="1">
    <citation type="submission" date="2020-10" db="EMBL/GenBank/DDBJ databases">
        <authorList>
            <person name="Gilroy R."/>
        </authorList>
    </citation>
    <scope>NUCLEOTIDE SEQUENCE</scope>
    <source>
        <strain evidence="6">CHK178-757</strain>
    </source>
</reference>
<evidence type="ECO:0000259" key="5">
    <source>
        <dbReference type="PROSITE" id="PS51379"/>
    </source>
</evidence>
<accession>A0A9D1F787</accession>
<dbReference type="GO" id="GO:0016020">
    <property type="term" value="C:membrane"/>
    <property type="evidence" value="ECO:0007669"/>
    <property type="project" value="InterPro"/>
</dbReference>
<feature type="transmembrane region" description="Helical" evidence="4">
    <location>
        <begin position="600"/>
        <end position="619"/>
    </location>
</feature>
<dbReference type="EMBL" id="DVIT01000062">
    <property type="protein sequence ID" value="HIS48770.1"/>
    <property type="molecule type" value="Genomic_DNA"/>
</dbReference>
<feature type="transmembrane region" description="Helical" evidence="4">
    <location>
        <begin position="625"/>
        <end position="643"/>
    </location>
</feature>
<dbReference type="SUPFAM" id="SSF142984">
    <property type="entry name" value="Nqo1 middle domain-like"/>
    <property type="match status" value="1"/>
</dbReference>